<dbReference type="SUPFAM" id="SSF53955">
    <property type="entry name" value="Lysozyme-like"/>
    <property type="match status" value="1"/>
</dbReference>
<comment type="caution">
    <text evidence="3">The sequence shown here is derived from an EMBL/GenBank/DDBJ whole genome shotgun (WGS) entry which is preliminary data.</text>
</comment>
<keyword evidence="2" id="KW-0732">Signal</keyword>
<dbReference type="Proteomes" id="UP000265618">
    <property type="component" value="Unassembled WGS sequence"/>
</dbReference>
<sequence>MKFLLVALAVLVVVQCKYMDKCAVYKLAQKYWDNELAATMTCIAFYESSWNTKAINHNTNGSTDFGLYQG</sequence>
<name>A0A9K3DA44_9EUKA</name>
<dbReference type="PANTHER" id="PTHR11407">
    <property type="entry name" value="LYSOZYME C"/>
    <property type="match status" value="1"/>
</dbReference>
<evidence type="ECO:0000256" key="2">
    <source>
        <dbReference type="SAM" id="SignalP"/>
    </source>
</evidence>
<feature type="chain" id="PRO_5039933245" evidence="2">
    <location>
        <begin position="17"/>
        <end position="70"/>
    </location>
</feature>
<organism evidence="3 4">
    <name type="scientific">Kipferlia bialata</name>
    <dbReference type="NCBI Taxonomy" id="797122"/>
    <lineage>
        <taxon>Eukaryota</taxon>
        <taxon>Metamonada</taxon>
        <taxon>Carpediemonas-like organisms</taxon>
        <taxon>Kipferlia</taxon>
    </lineage>
</organism>
<dbReference type="OrthoDB" id="17373at2759"/>
<dbReference type="EMBL" id="BDIP01005726">
    <property type="protein sequence ID" value="GIQ90068.1"/>
    <property type="molecule type" value="Genomic_DNA"/>
</dbReference>
<keyword evidence="4" id="KW-1185">Reference proteome</keyword>
<feature type="signal peptide" evidence="2">
    <location>
        <begin position="1"/>
        <end position="16"/>
    </location>
</feature>
<accession>A0A9K3DA44</accession>
<keyword evidence="3" id="KW-0378">Hydrolase</keyword>
<evidence type="ECO:0000313" key="3">
    <source>
        <dbReference type="EMBL" id="GIQ90068.1"/>
    </source>
</evidence>
<dbReference type="Gene3D" id="1.10.530.10">
    <property type="match status" value="1"/>
</dbReference>
<dbReference type="InterPro" id="IPR023346">
    <property type="entry name" value="Lysozyme-like_dom_sf"/>
</dbReference>
<proteinExistence type="predicted"/>
<dbReference type="AlphaFoldDB" id="A0A9K3DA44"/>
<dbReference type="PANTHER" id="PTHR11407:SF63">
    <property type="entry name" value="LYSOZYME C"/>
    <property type="match status" value="1"/>
</dbReference>
<dbReference type="GO" id="GO:0003796">
    <property type="term" value="F:lysozyme activity"/>
    <property type="evidence" value="ECO:0007669"/>
    <property type="project" value="TreeGrafter"/>
</dbReference>
<evidence type="ECO:0000256" key="1">
    <source>
        <dbReference type="ARBA" id="ARBA00023157"/>
    </source>
</evidence>
<keyword evidence="1" id="KW-1015">Disulfide bond</keyword>
<dbReference type="InterPro" id="IPR001916">
    <property type="entry name" value="Glyco_hydro_22"/>
</dbReference>
<protein>
    <submittedName>
        <fullName evidence="3">Glycoside hydrolase, family 22</fullName>
    </submittedName>
</protein>
<dbReference type="Pfam" id="PF00062">
    <property type="entry name" value="Lys"/>
    <property type="match status" value="1"/>
</dbReference>
<evidence type="ECO:0000313" key="4">
    <source>
        <dbReference type="Proteomes" id="UP000265618"/>
    </source>
</evidence>
<reference evidence="3 4" key="1">
    <citation type="journal article" date="2018" name="PLoS ONE">
        <title>The draft genome of Kipferlia bialata reveals reductive genome evolution in fornicate parasites.</title>
        <authorList>
            <person name="Tanifuji G."/>
            <person name="Takabayashi S."/>
            <person name="Kume K."/>
            <person name="Takagi M."/>
            <person name="Nakayama T."/>
            <person name="Kamikawa R."/>
            <person name="Inagaki Y."/>
            <person name="Hashimoto T."/>
        </authorList>
    </citation>
    <scope>NUCLEOTIDE SEQUENCE [LARGE SCALE GENOMIC DNA]</scope>
    <source>
        <strain evidence="3">NY0173</strain>
    </source>
</reference>
<gene>
    <name evidence="3" type="ORF">KIPB_012715</name>
</gene>
<dbReference type="PROSITE" id="PS51348">
    <property type="entry name" value="GLYCOSYL_HYDROL_F22_2"/>
    <property type="match status" value="1"/>
</dbReference>